<name>A0A7K0BTP2_9ACTN</name>
<evidence type="ECO:0000256" key="5">
    <source>
        <dbReference type="SAM" id="Phobius"/>
    </source>
</evidence>
<dbReference type="GO" id="GO:0016020">
    <property type="term" value="C:membrane"/>
    <property type="evidence" value="ECO:0007669"/>
    <property type="project" value="UniProtKB-SubCell"/>
</dbReference>
<proteinExistence type="predicted"/>
<dbReference type="GO" id="GO:0030416">
    <property type="term" value="P:methylamine metabolic process"/>
    <property type="evidence" value="ECO:0007669"/>
    <property type="project" value="InterPro"/>
</dbReference>
<keyword evidence="2 5" id="KW-0812">Transmembrane</keyword>
<evidence type="ECO:0000259" key="6">
    <source>
        <dbReference type="Pfam" id="PF07291"/>
    </source>
</evidence>
<feature type="transmembrane region" description="Helical" evidence="5">
    <location>
        <begin position="119"/>
        <end position="139"/>
    </location>
</feature>
<evidence type="ECO:0000256" key="3">
    <source>
        <dbReference type="ARBA" id="ARBA00022989"/>
    </source>
</evidence>
<dbReference type="UniPathway" id="UPA00895"/>
<keyword evidence="4 5" id="KW-0472">Membrane</keyword>
<dbReference type="InterPro" id="IPR009908">
    <property type="entry name" value="Methylamine_util_MauE"/>
</dbReference>
<protein>
    <recommendedName>
        <fullName evidence="6">Methylamine utilisation protein MauE domain-containing protein</fullName>
    </recommendedName>
</protein>
<feature type="transmembrane region" description="Helical" evidence="5">
    <location>
        <begin position="145"/>
        <end position="170"/>
    </location>
</feature>
<feature type="transmembrane region" description="Helical" evidence="5">
    <location>
        <begin position="72"/>
        <end position="92"/>
    </location>
</feature>
<gene>
    <name evidence="7" type="ORF">ACRB68_26180</name>
</gene>
<sequence length="174" mass="17131">MQYVALAARCTLELVFLVAVIGKARSPKAFREFRASVPGLAPGLPPAAVSAAVPAAEAAIVVLAAIGPTAPAGLALAGAVLLMFTAAIVRTLRAGRQATCRCLGGGPAPLGRVQVVRNLALAVVAAAGLSAQLTATAPVHPGGAVVAVAAAGVLGAVFVFFAELADLLIVPSPR</sequence>
<reference evidence="7 8" key="1">
    <citation type="submission" date="2019-10" db="EMBL/GenBank/DDBJ databases">
        <title>Actinomadura rubteroloni sp. nov. and Actinomadura macrotermitis sp. nov., isolated from the gut of fungus growing-termite Macrotermes natalensis.</title>
        <authorList>
            <person name="Benndorf R."/>
            <person name="Martin K."/>
            <person name="Kuefner M."/>
            <person name="De Beer W."/>
            <person name="Kaster A.-K."/>
            <person name="Vollmers J."/>
            <person name="Poulsen M."/>
            <person name="Beemelmanns C."/>
        </authorList>
    </citation>
    <scope>NUCLEOTIDE SEQUENCE [LARGE SCALE GENOMIC DNA]</scope>
    <source>
        <strain evidence="7 8">RB68</strain>
    </source>
</reference>
<feature type="transmembrane region" description="Helical" evidence="5">
    <location>
        <begin position="6"/>
        <end position="24"/>
    </location>
</feature>
<keyword evidence="3 5" id="KW-1133">Transmembrane helix</keyword>
<evidence type="ECO:0000256" key="1">
    <source>
        <dbReference type="ARBA" id="ARBA00004141"/>
    </source>
</evidence>
<comment type="caution">
    <text evidence="7">The sequence shown here is derived from an EMBL/GenBank/DDBJ whole genome shotgun (WGS) entry which is preliminary data.</text>
</comment>
<dbReference type="EMBL" id="WEGH01000002">
    <property type="protein sequence ID" value="MQY04563.1"/>
    <property type="molecule type" value="Genomic_DNA"/>
</dbReference>
<evidence type="ECO:0000256" key="2">
    <source>
        <dbReference type="ARBA" id="ARBA00022692"/>
    </source>
</evidence>
<organism evidence="7 8">
    <name type="scientific">Actinomadura macrotermitis</name>
    <dbReference type="NCBI Taxonomy" id="2585200"/>
    <lineage>
        <taxon>Bacteria</taxon>
        <taxon>Bacillati</taxon>
        <taxon>Actinomycetota</taxon>
        <taxon>Actinomycetes</taxon>
        <taxon>Streptosporangiales</taxon>
        <taxon>Thermomonosporaceae</taxon>
        <taxon>Actinomadura</taxon>
    </lineage>
</organism>
<comment type="subcellular location">
    <subcellularLocation>
        <location evidence="1">Membrane</location>
        <topology evidence="1">Multi-pass membrane protein</topology>
    </subcellularLocation>
</comment>
<dbReference type="AlphaFoldDB" id="A0A7K0BTP2"/>
<evidence type="ECO:0000313" key="8">
    <source>
        <dbReference type="Proteomes" id="UP000487268"/>
    </source>
</evidence>
<feature type="domain" description="Methylamine utilisation protein MauE" evidence="6">
    <location>
        <begin position="1"/>
        <end position="129"/>
    </location>
</feature>
<dbReference type="Pfam" id="PF07291">
    <property type="entry name" value="MauE"/>
    <property type="match status" value="1"/>
</dbReference>
<dbReference type="RefSeq" id="WP_153532770.1">
    <property type="nucleotide sequence ID" value="NZ_WEGH01000002.1"/>
</dbReference>
<evidence type="ECO:0000256" key="4">
    <source>
        <dbReference type="ARBA" id="ARBA00023136"/>
    </source>
</evidence>
<keyword evidence="8" id="KW-1185">Reference proteome</keyword>
<evidence type="ECO:0000313" key="7">
    <source>
        <dbReference type="EMBL" id="MQY04563.1"/>
    </source>
</evidence>
<dbReference type="OrthoDB" id="3479832at2"/>
<accession>A0A7K0BTP2</accession>
<dbReference type="Proteomes" id="UP000487268">
    <property type="component" value="Unassembled WGS sequence"/>
</dbReference>
<feature type="transmembrane region" description="Helical" evidence="5">
    <location>
        <begin position="44"/>
        <end position="66"/>
    </location>
</feature>